<comment type="caution">
    <text evidence="3">The sequence shown here is derived from an EMBL/GenBank/DDBJ whole genome shotgun (WGS) entry which is preliminary data.</text>
</comment>
<proteinExistence type="predicted"/>
<feature type="region of interest" description="Disordered" evidence="1">
    <location>
        <begin position="17"/>
        <end position="37"/>
    </location>
</feature>
<dbReference type="AlphaFoldDB" id="A0AAE3ZHC5"/>
<dbReference type="EMBL" id="JAVDXW010000001">
    <property type="protein sequence ID" value="MDR7302954.1"/>
    <property type="molecule type" value="Genomic_DNA"/>
</dbReference>
<feature type="domain" description="STAS" evidence="2">
    <location>
        <begin position="50"/>
        <end position="150"/>
    </location>
</feature>
<gene>
    <name evidence="3" type="ORF">JOF55_003135</name>
</gene>
<dbReference type="SUPFAM" id="SSF52091">
    <property type="entry name" value="SpoIIaa-like"/>
    <property type="match status" value="1"/>
</dbReference>
<organism evidence="3 4">
    <name type="scientific">Haloactinomyces albus</name>
    <dbReference type="NCBI Taxonomy" id="1352928"/>
    <lineage>
        <taxon>Bacteria</taxon>
        <taxon>Bacillati</taxon>
        <taxon>Actinomycetota</taxon>
        <taxon>Actinomycetes</taxon>
        <taxon>Actinopolysporales</taxon>
        <taxon>Actinopolysporaceae</taxon>
        <taxon>Haloactinomyces</taxon>
    </lineage>
</organism>
<sequence>MATVSDSMSADASNIAATEIPDQGPPPALPLSHPPLDRPLRLRVHQSDSGSQVIAAGGALDTAGADEFADVLRRRIDTTADRMVVDFSAVSFLTTAGVVALLEAGWRAQRRGIALVLVTGNRVVDRLLELMEVTERFVRAPTVASALATTAGPSTEVPRPR</sequence>
<evidence type="ECO:0000313" key="4">
    <source>
        <dbReference type="Proteomes" id="UP001180845"/>
    </source>
</evidence>
<dbReference type="Gene3D" id="3.30.750.24">
    <property type="entry name" value="STAS domain"/>
    <property type="match status" value="1"/>
</dbReference>
<dbReference type="InterPro" id="IPR036513">
    <property type="entry name" value="STAS_dom_sf"/>
</dbReference>
<name>A0AAE3ZHC5_9ACTN</name>
<feature type="compositionally biased region" description="Pro residues" evidence="1">
    <location>
        <begin position="23"/>
        <end position="33"/>
    </location>
</feature>
<dbReference type="Pfam" id="PF01740">
    <property type="entry name" value="STAS"/>
    <property type="match status" value="1"/>
</dbReference>
<dbReference type="Proteomes" id="UP001180845">
    <property type="component" value="Unassembled WGS sequence"/>
</dbReference>
<evidence type="ECO:0000256" key="1">
    <source>
        <dbReference type="SAM" id="MobiDB-lite"/>
    </source>
</evidence>
<evidence type="ECO:0000313" key="3">
    <source>
        <dbReference type="EMBL" id="MDR7302954.1"/>
    </source>
</evidence>
<keyword evidence="4" id="KW-1185">Reference proteome</keyword>
<dbReference type="GO" id="GO:0043856">
    <property type="term" value="F:anti-sigma factor antagonist activity"/>
    <property type="evidence" value="ECO:0007669"/>
    <property type="project" value="TreeGrafter"/>
</dbReference>
<dbReference type="PROSITE" id="PS50801">
    <property type="entry name" value="STAS"/>
    <property type="match status" value="1"/>
</dbReference>
<dbReference type="PANTHER" id="PTHR33495:SF2">
    <property type="entry name" value="ANTI-SIGMA FACTOR ANTAGONIST TM_1081-RELATED"/>
    <property type="match status" value="1"/>
</dbReference>
<dbReference type="RefSeq" id="WP_310274921.1">
    <property type="nucleotide sequence ID" value="NZ_JAVDXW010000001.1"/>
</dbReference>
<protein>
    <submittedName>
        <fullName evidence="3">Anti-anti-sigma factor</fullName>
    </submittedName>
</protein>
<dbReference type="InterPro" id="IPR002645">
    <property type="entry name" value="STAS_dom"/>
</dbReference>
<reference evidence="3" key="1">
    <citation type="submission" date="2023-07" db="EMBL/GenBank/DDBJ databases">
        <title>Sequencing the genomes of 1000 actinobacteria strains.</title>
        <authorList>
            <person name="Klenk H.-P."/>
        </authorList>
    </citation>
    <scope>NUCLEOTIDE SEQUENCE</scope>
    <source>
        <strain evidence="3">DSM 45977</strain>
    </source>
</reference>
<accession>A0AAE3ZHC5</accession>
<dbReference type="PANTHER" id="PTHR33495">
    <property type="entry name" value="ANTI-SIGMA FACTOR ANTAGONIST TM_1081-RELATED-RELATED"/>
    <property type="match status" value="1"/>
</dbReference>
<evidence type="ECO:0000259" key="2">
    <source>
        <dbReference type="PROSITE" id="PS50801"/>
    </source>
</evidence>
<dbReference type="CDD" id="cd07043">
    <property type="entry name" value="STAS_anti-anti-sigma_factors"/>
    <property type="match status" value="1"/>
</dbReference>